<protein>
    <submittedName>
        <fullName evidence="1">Uncharacterized protein</fullName>
    </submittedName>
</protein>
<dbReference type="AlphaFoldDB" id="A0A1M2W6R6"/>
<sequence>MAFIQQITPEFHQGNRTPRKNSPSKGGAPPTEWTFNWYDSLSGEALSEPPDFVPKGPIGRLCIGDIYYHRTPYGCQLWLRVADSYDEPPYWLPVSCGYERADGKFLILTRVHKLPSWVVESTYRQWKTAMKKDMERADGKEEQDA</sequence>
<dbReference type="EMBL" id="MNAD01000157">
    <property type="protein sequence ID" value="OJT15462.1"/>
    <property type="molecule type" value="Genomic_DNA"/>
</dbReference>
<gene>
    <name evidence="1" type="ORF">TRAPUB_7635</name>
</gene>
<dbReference type="Proteomes" id="UP000184267">
    <property type="component" value="Unassembled WGS sequence"/>
</dbReference>
<name>A0A1M2W6R6_TRAPU</name>
<proteinExistence type="predicted"/>
<accession>A0A1M2W6R6</accession>
<organism evidence="1 2">
    <name type="scientific">Trametes pubescens</name>
    <name type="common">White-rot fungus</name>
    <dbReference type="NCBI Taxonomy" id="154538"/>
    <lineage>
        <taxon>Eukaryota</taxon>
        <taxon>Fungi</taxon>
        <taxon>Dikarya</taxon>
        <taxon>Basidiomycota</taxon>
        <taxon>Agaricomycotina</taxon>
        <taxon>Agaricomycetes</taxon>
        <taxon>Polyporales</taxon>
        <taxon>Polyporaceae</taxon>
        <taxon>Trametes</taxon>
    </lineage>
</organism>
<dbReference type="OrthoDB" id="2758519at2759"/>
<evidence type="ECO:0000313" key="1">
    <source>
        <dbReference type="EMBL" id="OJT15462.1"/>
    </source>
</evidence>
<reference evidence="1 2" key="1">
    <citation type="submission" date="2016-10" db="EMBL/GenBank/DDBJ databases">
        <title>Genome sequence of the basidiomycete white-rot fungus Trametes pubescens.</title>
        <authorList>
            <person name="Makela M.R."/>
            <person name="Granchi Z."/>
            <person name="Peng M."/>
            <person name="De Vries R.P."/>
            <person name="Grigoriev I."/>
            <person name="Riley R."/>
            <person name="Hilden K."/>
        </authorList>
    </citation>
    <scope>NUCLEOTIDE SEQUENCE [LARGE SCALE GENOMIC DNA]</scope>
    <source>
        <strain evidence="1 2">FBCC735</strain>
    </source>
</reference>
<comment type="caution">
    <text evidence="1">The sequence shown here is derived from an EMBL/GenBank/DDBJ whole genome shotgun (WGS) entry which is preliminary data.</text>
</comment>
<keyword evidence="2" id="KW-1185">Reference proteome</keyword>
<evidence type="ECO:0000313" key="2">
    <source>
        <dbReference type="Proteomes" id="UP000184267"/>
    </source>
</evidence>